<gene>
    <name evidence="7" type="ORF">HU200_050065</name>
</gene>
<feature type="transmembrane region" description="Helical" evidence="6">
    <location>
        <begin position="144"/>
        <end position="163"/>
    </location>
</feature>
<evidence type="ECO:0000313" key="8">
    <source>
        <dbReference type="Proteomes" id="UP000636709"/>
    </source>
</evidence>
<sequence>MFVTTVYTSKLQDCRNSWHCQWWLPKTFLLGASIIISTFTPTHWIQLYGEVAPYGAGIFLFIQLLSVIRYITRFNYGWCHIDTGNRYLLVITLSILLYSGSTVGITLMAIWYTASRLNATFIGTTVLLAYLMPLISLKHEANGFLVGPGLVGAYIVFLCYSAIKRFPYTYNDISAKLIIPLMFQNWQNFVAELLGTVAAGFSTGSEYKYIQLRSIVVSEDDVPYGYGFFHFIFATGSMYFGMLFVGWDTHRPLENWNVDVGWTSTWVHFVNEAMAAISFGK</sequence>
<comment type="subcellular location">
    <subcellularLocation>
        <location evidence="1">Membrane</location>
        <topology evidence="1">Multi-pass membrane protein</topology>
    </subcellularLocation>
</comment>
<feature type="transmembrane region" description="Helical" evidence="6">
    <location>
        <begin position="87"/>
        <end position="111"/>
    </location>
</feature>
<accession>A0A835AYL5</accession>
<evidence type="ECO:0000256" key="3">
    <source>
        <dbReference type="ARBA" id="ARBA00022692"/>
    </source>
</evidence>
<dbReference type="InterPro" id="IPR005016">
    <property type="entry name" value="TDE1/TMS"/>
</dbReference>
<feature type="transmembrane region" description="Helical" evidence="6">
    <location>
        <begin position="228"/>
        <end position="247"/>
    </location>
</feature>
<dbReference type="PANTHER" id="PTHR10383:SF44">
    <property type="entry name" value="SERINC-DOMAIN CONTAINING SERINE AND SPHINGOLIPID BIOSYNTHESIS PROTEIN"/>
    <property type="match status" value="1"/>
</dbReference>
<feature type="transmembrane region" description="Helical" evidence="6">
    <location>
        <begin position="51"/>
        <end position="71"/>
    </location>
</feature>
<evidence type="ECO:0000256" key="4">
    <source>
        <dbReference type="ARBA" id="ARBA00022989"/>
    </source>
</evidence>
<evidence type="ECO:0000256" key="6">
    <source>
        <dbReference type="SAM" id="Phobius"/>
    </source>
</evidence>
<keyword evidence="3 6" id="KW-0812">Transmembrane</keyword>
<comment type="caution">
    <text evidence="7">The sequence shown here is derived from an EMBL/GenBank/DDBJ whole genome shotgun (WGS) entry which is preliminary data.</text>
</comment>
<keyword evidence="5 6" id="KW-0472">Membrane</keyword>
<evidence type="ECO:0000256" key="2">
    <source>
        <dbReference type="ARBA" id="ARBA00006665"/>
    </source>
</evidence>
<reference evidence="7" key="1">
    <citation type="submission" date="2020-07" db="EMBL/GenBank/DDBJ databases">
        <title>Genome sequence and genetic diversity analysis of an under-domesticated orphan crop, white fonio (Digitaria exilis).</title>
        <authorList>
            <person name="Bennetzen J.L."/>
            <person name="Chen S."/>
            <person name="Ma X."/>
            <person name="Wang X."/>
            <person name="Yssel A.E.J."/>
            <person name="Chaluvadi S.R."/>
            <person name="Johnson M."/>
            <person name="Gangashetty P."/>
            <person name="Hamidou F."/>
            <person name="Sanogo M.D."/>
            <person name="Zwaenepoel A."/>
            <person name="Wallace J."/>
            <person name="Van De Peer Y."/>
            <person name="Van Deynze A."/>
        </authorList>
    </citation>
    <scope>NUCLEOTIDE SEQUENCE</scope>
    <source>
        <tissue evidence="7">Leaves</tissue>
    </source>
</reference>
<proteinExistence type="inferred from homology"/>
<protein>
    <submittedName>
        <fullName evidence="7">Uncharacterized protein</fullName>
    </submittedName>
</protein>
<keyword evidence="4 6" id="KW-1133">Transmembrane helix</keyword>
<comment type="similarity">
    <text evidence="2">Belongs to the TDE1 family.</text>
</comment>
<organism evidence="7 8">
    <name type="scientific">Digitaria exilis</name>
    <dbReference type="NCBI Taxonomy" id="1010633"/>
    <lineage>
        <taxon>Eukaryota</taxon>
        <taxon>Viridiplantae</taxon>
        <taxon>Streptophyta</taxon>
        <taxon>Embryophyta</taxon>
        <taxon>Tracheophyta</taxon>
        <taxon>Spermatophyta</taxon>
        <taxon>Magnoliopsida</taxon>
        <taxon>Liliopsida</taxon>
        <taxon>Poales</taxon>
        <taxon>Poaceae</taxon>
        <taxon>PACMAD clade</taxon>
        <taxon>Panicoideae</taxon>
        <taxon>Panicodae</taxon>
        <taxon>Paniceae</taxon>
        <taxon>Anthephorinae</taxon>
        <taxon>Digitaria</taxon>
    </lineage>
</organism>
<evidence type="ECO:0000256" key="1">
    <source>
        <dbReference type="ARBA" id="ARBA00004141"/>
    </source>
</evidence>
<keyword evidence="8" id="KW-1185">Reference proteome</keyword>
<dbReference type="Pfam" id="PF03348">
    <property type="entry name" value="Serinc"/>
    <property type="match status" value="2"/>
</dbReference>
<feature type="transmembrane region" description="Helical" evidence="6">
    <location>
        <begin position="27"/>
        <end position="45"/>
    </location>
</feature>
<dbReference type="Proteomes" id="UP000636709">
    <property type="component" value="Unassembled WGS sequence"/>
</dbReference>
<evidence type="ECO:0000313" key="7">
    <source>
        <dbReference type="EMBL" id="KAF8671352.1"/>
    </source>
</evidence>
<evidence type="ECO:0000256" key="5">
    <source>
        <dbReference type="ARBA" id="ARBA00023136"/>
    </source>
</evidence>
<name>A0A835AYL5_9POAL</name>
<dbReference type="EMBL" id="JACEFO010002240">
    <property type="protein sequence ID" value="KAF8671352.1"/>
    <property type="molecule type" value="Genomic_DNA"/>
</dbReference>
<feature type="transmembrane region" description="Helical" evidence="6">
    <location>
        <begin position="117"/>
        <end position="137"/>
    </location>
</feature>
<dbReference type="PANTHER" id="PTHR10383">
    <property type="entry name" value="SERINE INCORPORATOR"/>
    <property type="match status" value="1"/>
</dbReference>
<dbReference type="GO" id="GO:0016020">
    <property type="term" value="C:membrane"/>
    <property type="evidence" value="ECO:0007669"/>
    <property type="project" value="UniProtKB-SubCell"/>
</dbReference>
<dbReference type="AlphaFoldDB" id="A0A835AYL5"/>
<dbReference type="OrthoDB" id="5963193at2759"/>